<protein>
    <submittedName>
        <fullName evidence="1">DUF6702 family protein</fullName>
    </submittedName>
</protein>
<organism evidence="1">
    <name type="scientific">Flavobacterium sp. WC2409</name>
    <dbReference type="NCBI Taxonomy" id="3234139"/>
    <lineage>
        <taxon>Bacteria</taxon>
        <taxon>Pseudomonadati</taxon>
        <taxon>Bacteroidota</taxon>
        <taxon>Flavobacteriia</taxon>
        <taxon>Flavobacteriales</taxon>
        <taxon>Flavobacteriaceae</taxon>
        <taxon>Flavobacterium</taxon>
    </lineage>
</organism>
<proteinExistence type="predicted"/>
<accession>A0AB39VYA9</accession>
<dbReference type="Pfam" id="PF20420">
    <property type="entry name" value="DUF6702"/>
    <property type="match status" value="1"/>
</dbReference>
<dbReference type="RefSeq" id="WP_369752535.1">
    <property type="nucleotide sequence ID" value="NZ_CP165625.1"/>
</dbReference>
<sequence length="168" mass="19562">MKKRTLYLFVGFLILTLSSFAAHKFYMGIYQINYAPEKKMLQITSRIFLDDLNKTLEKKYKKQHFHIGTNQETSEELELFKKYLGENFSVKVNGQSKPMNFLSKEVEDDVLICYSNIKGISKISTLEIYNSVLMDWSSEQQNITHITVLGTKNSILFTESSRNGMLKY</sequence>
<reference evidence="1" key="1">
    <citation type="submission" date="2024-07" db="EMBL/GenBank/DDBJ databases">
        <authorList>
            <person name="Biller S.J."/>
        </authorList>
    </citation>
    <scope>NUCLEOTIDE SEQUENCE</scope>
    <source>
        <strain evidence="1">WC2409</strain>
    </source>
</reference>
<dbReference type="EMBL" id="CP165625">
    <property type="protein sequence ID" value="XDU94540.1"/>
    <property type="molecule type" value="Genomic_DNA"/>
</dbReference>
<dbReference type="AlphaFoldDB" id="A0AB39VYA9"/>
<name>A0AB39VYA9_9FLAO</name>
<dbReference type="InterPro" id="IPR046525">
    <property type="entry name" value="DUF6702"/>
</dbReference>
<gene>
    <name evidence="1" type="ORF">AB3G34_11645</name>
</gene>
<evidence type="ECO:0000313" key="1">
    <source>
        <dbReference type="EMBL" id="XDU94540.1"/>
    </source>
</evidence>